<name>A0ABQ9JAF9_9CUCU</name>
<dbReference type="SUPFAM" id="SSF56349">
    <property type="entry name" value="DNA breaking-rejoining enzymes"/>
    <property type="match status" value="1"/>
</dbReference>
<dbReference type="EMBL" id="JAPWTJ010000864">
    <property type="protein sequence ID" value="KAJ8975160.1"/>
    <property type="molecule type" value="Genomic_DNA"/>
</dbReference>
<comment type="caution">
    <text evidence="1">The sequence shown here is derived from an EMBL/GenBank/DDBJ whole genome shotgun (WGS) entry which is preliminary data.</text>
</comment>
<dbReference type="PANTHER" id="PTHR33480">
    <property type="entry name" value="SET DOMAIN-CONTAINING PROTEIN-RELATED"/>
    <property type="match status" value="1"/>
</dbReference>
<keyword evidence="2" id="KW-1185">Reference proteome</keyword>
<evidence type="ECO:0000313" key="1">
    <source>
        <dbReference type="EMBL" id="KAJ8975160.1"/>
    </source>
</evidence>
<dbReference type="PANTHER" id="PTHR33480:SF1">
    <property type="entry name" value="TYR RECOMBINASE DOMAIN-CONTAINING PROTEIN"/>
    <property type="match status" value="1"/>
</dbReference>
<organism evidence="1 2">
    <name type="scientific">Molorchus minor</name>
    <dbReference type="NCBI Taxonomy" id="1323400"/>
    <lineage>
        <taxon>Eukaryota</taxon>
        <taxon>Metazoa</taxon>
        <taxon>Ecdysozoa</taxon>
        <taxon>Arthropoda</taxon>
        <taxon>Hexapoda</taxon>
        <taxon>Insecta</taxon>
        <taxon>Pterygota</taxon>
        <taxon>Neoptera</taxon>
        <taxon>Endopterygota</taxon>
        <taxon>Coleoptera</taxon>
        <taxon>Polyphaga</taxon>
        <taxon>Cucujiformia</taxon>
        <taxon>Chrysomeloidea</taxon>
        <taxon>Cerambycidae</taxon>
        <taxon>Lamiinae</taxon>
        <taxon>Monochamini</taxon>
        <taxon>Molorchus</taxon>
    </lineage>
</organism>
<proteinExistence type="predicted"/>
<dbReference type="Proteomes" id="UP001162164">
    <property type="component" value="Unassembled WGS sequence"/>
</dbReference>
<gene>
    <name evidence="1" type="ORF">NQ317_011989</name>
</gene>
<protein>
    <submittedName>
        <fullName evidence="1">Uncharacterized protein</fullName>
    </submittedName>
</protein>
<evidence type="ECO:0000313" key="2">
    <source>
        <dbReference type="Proteomes" id="UP001162164"/>
    </source>
</evidence>
<sequence length="369" mass="41909">MRPDEISAVAKNDILICLYGETHLKKHKRAQIATVISNKMRELSRLLIALRKITPVKNLFDAMKPEYFDDILAATKVISGFNVADKTFKASSLALHMGTSLKLLCDIVDRHILKKSPLFSIQNAEQERRSIKSLRKLIETSWASEIASLALKRYNRKTLGETSNNSNYHEVEQAAVGLANMIREGKEDDTKELILLYKKLAKGIMALVLVLNRKRIDTNNQEEILKSLSTSERVVCKNFKRVVSGGKGSKPVPILFSPYIQQKINFMLDIRKKINEIPKSNDYIFANPHSSKGWFHGTSVIRSFAVSCKASSPSSLTSTKFRKQTATILQVMNLSENDMEQLALFMGHTKKTHEEWYRVWEVSIAYCDL</sequence>
<dbReference type="InterPro" id="IPR011010">
    <property type="entry name" value="DNA_brk_join_enz"/>
</dbReference>
<reference evidence="1" key="1">
    <citation type="journal article" date="2023" name="Insect Mol. Biol.">
        <title>Genome sequencing provides insights into the evolution of gene families encoding plant cell wall-degrading enzymes in longhorned beetles.</title>
        <authorList>
            <person name="Shin N.R."/>
            <person name="Okamura Y."/>
            <person name="Kirsch R."/>
            <person name="Pauchet Y."/>
        </authorList>
    </citation>
    <scope>NUCLEOTIDE SEQUENCE</scope>
    <source>
        <strain evidence="1">MMC_N1</strain>
    </source>
</reference>
<accession>A0ABQ9JAF9</accession>